<comment type="caution">
    <text evidence="2">The sequence shown here is derived from an EMBL/GenBank/DDBJ whole genome shotgun (WGS) entry which is preliminary data.</text>
</comment>
<evidence type="ECO:0000313" key="2">
    <source>
        <dbReference type="EMBL" id="KAK4082060.1"/>
    </source>
</evidence>
<evidence type="ECO:0000313" key="3">
    <source>
        <dbReference type="Proteomes" id="UP001287286"/>
    </source>
</evidence>
<dbReference type="PANTHER" id="PTHR47260:SF6">
    <property type="entry name" value="THIOESTERASE DOMAIN-CONTAINING PROTEIN"/>
    <property type="match status" value="1"/>
</dbReference>
<dbReference type="Pfam" id="PF03061">
    <property type="entry name" value="4HBT"/>
    <property type="match status" value="1"/>
</dbReference>
<sequence length="218" mass="24193">MSDGETNEPLNRTYGPTLNLIPTDSLVQRYDGALNYFKSLPWVVEVLRGPNTHCFLPSSRNPASDHRDQFLSIVLATDRTLEHMLCYLKADGRVVLQDPSRPLKEVQTLYALGEGLGGVGSMVHGGMIMTMLDEACNVLLEINTVLNKRGAMFEAGSVTGSMEVKFIRAILTGSVVLATAWIDSIDGRKMRIKCNIRDEDGEELARASSMWFVVQYHL</sequence>
<dbReference type="PANTHER" id="PTHR47260">
    <property type="entry name" value="UPF0644 PROTEIN PB2B4.06"/>
    <property type="match status" value="1"/>
</dbReference>
<dbReference type="InterPro" id="IPR006683">
    <property type="entry name" value="Thioestr_dom"/>
</dbReference>
<accession>A0ABR0BK49</accession>
<reference evidence="2 3" key="1">
    <citation type="journal article" date="2024" name="Microbiol. Resour. Announc.">
        <title>Genome annotations for the ascomycete fungi Trichoderma harzianum, Trichoderma aggressivum, and Purpureocillium lilacinum.</title>
        <authorList>
            <person name="Beijen E.P.W."/>
            <person name="Ohm R.A."/>
        </authorList>
    </citation>
    <scope>NUCLEOTIDE SEQUENCE [LARGE SCALE GENOMIC DNA]</scope>
    <source>
        <strain evidence="2 3">CBS 150709</strain>
    </source>
</reference>
<dbReference type="SUPFAM" id="SSF54637">
    <property type="entry name" value="Thioesterase/thiol ester dehydrase-isomerase"/>
    <property type="match status" value="1"/>
</dbReference>
<evidence type="ECO:0000259" key="1">
    <source>
        <dbReference type="Pfam" id="PF03061"/>
    </source>
</evidence>
<keyword evidence="3" id="KW-1185">Reference proteome</keyword>
<gene>
    <name evidence="2" type="ORF">Purlil1_11283</name>
</gene>
<feature type="domain" description="Thioesterase" evidence="1">
    <location>
        <begin position="122"/>
        <end position="204"/>
    </location>
</feature>
<dbReference type="Proteomes" id="UP001287286">
    <property type="component" value="Unassembled WGS sequence"/>
</dbReference>
<organism evidence="2 3">
    <name type="scientific">Purpureocillium lilacinum</name>
    <name type="common">Paecilomyces lilacinus</name>
    <dbReference type="NCBI Taxonomy" id="33203"/>
    <lineage>
        <taxon>Eukaryota</taxon>
        <taxon>Fungi</taxon>
        <taxon>Dikarya</taxon>
        <taxon>Ascomycota</taxon>
        <taxon>Pezizomycotina</taxon>
        <taxon>Sordariomycetes</taxon>
        <taxon>Hypocreomycetidae</taxon>
        <taxon>Hypocreales</taxon>
        <taxon>Ophiocordycipitaceae</taxon>
        <taxon>Purpureocillium</taxon>
    </lineage>
</organism>
<dbReference type="InterPro" id="IPR052061">
    <property type="entry name" value="PTE-AB_protein"/>
</dbReference>
<dbReference type="InterPro" id="IPR029069">
    <property type="entry name" value="HotDog_dom_sf"/>
</dbReference>
<protein>
    <recommendedName>
        <fullName evidence="1">Thioesterase domain-containing protein</fullName>
    </recommendedName>
</protein>
<dbReference type="EMBL" id="JAWRVI010000066">
    <property type="protein sequence ID" value="KAK4082060.1"/>
    <property type="molecule type" value="Genomic_DNA"/>
</dbReference>
<proteinExistence type="predicted"/>
<name>A0ABR0BK49_PURLI</name>
<dbReference type="CDD" id="cd03443">
    <property type="entry name" value="PaaI_thioesterase"/>
    <property type="match status" value="1"/>
</dbReference>
<dbReference type="Gene3D" id="3.10.129.10">
    <property type="entry name" value="Hotdog Thioesterase"/>
    <property type="match status" value="1"/>
</dbReference>